<proteinExistence type="predicted"/>
<accession>A0A1A9LE12</accession>
<dbReference type="Proteomes" id="UP000077552">
    <property type="component" value="Unassembled WGS sequence"/>
</dbReference>
<keyword evidence="2" id="KW-1185">Reference proteome</keyword>
<sequence>MTENQIANKIIGCSLEVHKALGPGLLESAYQECLFYKLMKEGLIVEKQKPMPLIFQEVKLEIGYRIDILVENKVVIEIKSVEALNDVHLAQTLTYLRLGDFKLGLLINFNVSLLKHGIKRVINGTL</sequence>
<evidence type="ECO:0000313" key="2">
    <source>
        <dbReference type="Proteomes" id="UP000077552"/>
    </source>
</evidence>
<name>A0A1A9LE12_9FLAO</name>
<dbReference type="Pfam" id="PF13366">
    <property type="entry name" value="PDDEXK_3"/>
    <property type="match status" value="1"/>
</dbReference>
<organism evidence="1 2">
    <name type="scientific">Aequorivita soesokkakensis</name>
    <dbReference type="NCBI Taxonomy" id="1385699"/>
    <lineage>
        <taxon>Bacteria</taxon>
        <taxon>Pseudomonadati</taxon>
        <taxon>Bacteroidota</taxon>
        <taxon>Flavobacteriia</taxon>
        <taxon>Flavobacteriales</taxon>
        <taxon>Flavobacteriaceae</taxon>
        <taxon>Aequorivita</taxon>
    </lineage>
</organism>
<dbReference type="STRING" id="1385699.A7A78_12910"/>
<dbReference type="RefSeq" id="WP_068762007.1">
    <property type="nucleotide sequence ID" value="NZ_LXIE01000022.1"/>
</dbReference>
<gene>
    <name evidence="1" type="ORF">A7A78_12910</name>
</gene>
<dbReference type="EMBL" id="LXIE01000022">
    <property type="protein sequence ID" value="OAD91196.1"/>
    <property type="molecule type" value="Genomic_DNA"/>
</dbReference>
<dbReference type="AlphaFoldDB" id="A0A1A9LE12"/>
<evidence type="ECO:0000313" key="1">
    <source>
        <dbReference type="EMBL" id="OAD91196.1"/>
    </source>
</evidence>
<reference evidence="1 2" key="1">
    <citation type="submission" date="2016-05" db="EMBL/GenBank/DDBJ databases">
        <title>Genome sequencing of Vitellibacter soesokkakensis RSSK-12.</title>
        <authorList>
            <person name="Thevarajoo S."/>
            <person name="Selvaratnam C."/>
            <person name="Goh K.M."/>
            <person name="Chan K.-G."/>
            <person name="Chong C.S."/>
        </authorList>
    </citation>
    <scope>NUCLEOTIDE SEQUENCE [LARGE SCALE GENOMIC DNA]</scope>
    <source>
        <strain evidence="1 2">RSSK-12</strain>
    </source>
</reference>
<protein>
    <submittedName>
        <fullName evidence="1">GxxExxY protein</fullName>
    </submittedName>
</protein>
<comment type="caution">
    <text evidence="1">The sequence shown here is derived from an EMBL/GenBank/DDBJ whole genome shotgun (WGS) entry which is preliminary data.</text>
</comment>
<dbReference type="OrthoDB" id="1119698at2"/>
<dbReference type="NCBIfam" id="TIGR04256">
    <property type="entry name" value="GxxExxY"/>
    <property type="match status" value="1"/>
</dbReference>
<dbReference type="InterPro" id="IPR026350">
    <property type="entry name" value="GxxExxY"/>
</dbReference>